<feature type="chain" id="PRO_5014841021" description="DUF4148 domain-containing protein" evidence="1">
    <location>
        <begin position="23"/>
        <end position="101"/>
    </location>
</feature>
<accession>A0A2N7W6Q5</accession>
<name>A0A2N7W6Q5_9BURK</name>
<keyword evidence="3" id="KW-1185">Reference proteome</keyword>
<gene>
    <name evidence="2" type="ORF">C0Z19_11355</name>
</gene>
<evidence type="ECO:0008006" key="4">
    <source>
        <dbReference type="Google" id="ProtNLM"/>
    </source>
</evidence>
<sequence length="101" mass="11634">MNQRLAARILIALFLVAPFSNAAAGPWYAASPNTYGWRFMTPEEREEHQRRMRSFTSYEECKAYQAEHHALMAERARKARALLKPHADSGCEQLRAQGRLQ</sequence>
<evidence type="ECO:0000256" key="1">
    <source>
        <dbReference type="SAM" id="SignalP"/>
    </source>
</evidence>
<evidence type="ECO:0000313" key="2">
    <source>
        <dbReference type="EMBL" id="PMS25079.1"/>
    </source>
</evidence>
<evidence type="ECO:0000313" key="3">
    <source>
        <dbReference type="Proteomes" id="UP000235347"/>
    </source>
</evidence>
<protein>
    <recommendedName>
        <fullName evidence="4">DUF4148 domain-containing protein</fullName>
    </recommendedName>
</protein>
<keyword evidence="1" id="KW-0732">Signal</keyword>
<dbReference type="AlphaFoldDB" id="A0A2N7W6Q5"/>
<feature type="signal peptide" evidence="1">
    <location>
        <begin position="1"/>
        <end position="22"/>
    </location>
</feature>
<organism evidence="2 3">
    <name type="scientific">Trinickia soli</name>
    <dbReference type="NCBI Taxonomy" id="380675"/>
    <lineage>
        <taxon>Bacteria</taxon>
        <taxon>Pseudomonadati</taxon>
        <taxon>Pseudomonadota</taxon>
        <taxon>Betaproteobacteria</taxon>
        <taxon>Burkholderiales</taxon>
        <taxon>Burkholderiaceae</taxon>
        <taxon>Trinickia</taxon>
    </lineage>
</organism>
<comment type="caution">
    <text evidence="2">The sequence shown here is derived from an EMBL/GenBank/DDBJ whole genome shotgun (WGS) entry which is preliminary data.</text>
</comment>
<dbReference type="EMBL" id="PNYB01000008">
    <property type="protein sequence ID" value="PMS25079.1"/>
    <property type="molecule type" value="Genomic_DNA"/>
</dbReference>
<dbReference type="Proteomes" id="UP000235347">
    <property type="component" value="Unassembled WGS sequence"/>
</dbReference>
<proteinExistence type="predicted"/>
<reference evidence="2 3" key="1">
    <citation type="submission" date="2018-01" db="EMBL/GenBank/DDBJ databases">
        <title>Whole genome analyses suggest that Burkholderia sensu lato contains two further novel genera in the rhizoxinica-symbiotica group Mycetohabitans gen. nov., and Trinickia gen. nov.: implications for the evolution of diazotrophy and nodulation in the Burkholderiaceae.</title>
        <authorList>
            <person name="Estrada-de los Santos P."/>
            <person name="Palmer M."/>
            <person name="Chavez-Ramirez B."/>
            <person name="Beukes C."/>
            <person name="Steenkamp E.T."/>
            <person name="Hirsch A.M."/>
            <person name="Manyaka P."/>
            <person name="Maluk M."/>
            <person name="Lafos M."/>
            <person name="Crook M."/>
            <person name="Gross E."/>
            <person name="Simon M.F."/>
            <person name="Bueno dos Reis Junior F."/>
            <person name="Poole P.S."/>
            <person name="Venter S.N."/>
            <person name="James E.K."/>
        </authorList>
    </citation>
    <scope>NUCLEOTIDE SEQUENCE [LARGE SCALE GENOMIC DNA]</scope>
    <source>
        <strain evidence="2 3">GP25-8</strain>
    </source>
</reference>